<evidence type="ECO:0008006" key="4">
    <source>
        <dbReference type="Google" id="ProtNLM"/>
    </source>
</evidence>
<evidence type="ECO:0000313" key="3">
    <source>
        <dbReference type="Proteomes" id="UP000317371"/>
    </source>
</evidence>
<evidence type="ECO:0000256" key="1">
    <source>
        <dbReference type="SAM" id="SignalP"/>
    </source>
</evidence>
<sequence length="326" mass="34761">MRRAWIAGVSAAIAWLTAALSALAVQSGPSFTLDPPTVVFINEIHYDNAGTDTGEAVELVAPAGTDLSAMALVFYNGANGTVYRTVAAPETAAGQCGDYDVYVIKLSTNGIQNDMDGIALVNTATDTLVQFLSYEGSFTAADGPAAGYTSTDIGVQESNSTPISRSLQLSGPVITTTTSGSTYNDFTWHGPISDTFGACNTGQMLTFPPTLVTLLAFDARVDGETVHLTWESGVEVDNAGFHLYRARDSAGPYRRITEQLIAPRAEPGQGARYHFTDRPGPGTHFYQLEDVDNRGVATRHGPIQVTLLQTTALSHGPRLYLPHVQR</sequence>
<dbReference type="EMBL" id="VIGC01000009">
    <property type="protein sequence ID" value="TQE96205.1"/>
    <property type="molecule type" value="Genomic_DNA"/>
</dbReference>
<gene>
    <name evidence="2" type="ORF">FKZ61_08995</name>
</gene>
<keyword evidence="3" id="KW-1185">Reference proteome</keyword>
<comment type="caution">
    <text evidence="2">The sequence shown here is derived from an EMBL/GenBank/DDBJ whole genome shotgun (WGS) entry which is preliminary data.</text>
</comment>
<accession>A0A540VHG2</accession>
<proteinExistence type="predicted"/>
<feature type="chain" id="PRO_5022127408" description="Lamin tail domain-containing protein" evidence="1">
    <location>
        <begin position="25"/>
        <end position="326"/>
    </location>
</feature>
<dbReference type="AlphaFoldDB" id="A0A540VHG2"/>
<dbReference type="InParanoid" id="A0A540VHG2"/>
<dbReference type="Proteomes" id="UP000317371">
    <property type="component" value="Unassembled WGS sequence"/>
</dbReference>
<name>A0A540VHG2_9CHLR</name>
<evidence type="ECO:0000313" key="2">
    <source>
        <dbReference type="EMBL" id="TQE96205.1"/>
    </source>
</evidence>
<reference evidence="2 3" key="1">
    <citation type="submission" date="2019-06" db="EMBL/GenBank/DDBJ databases">
        <title>Genome sequence of Litorilinea aerophila BAA-2444.</title>
        <authorList>
            <person name="Maclea K.S."/>
            <person name="Maurais E.G."/>
            <person name="Iannazzi L.C."/>
        </authorList>
    </citation>
    <scope>NUCLEOTIDE SEQUENCE [LARGE SCALE GENOMIC DNA]</scope>
    <source>
        <strain evidence="2 3">ATCC BAA-2444</strain>
    </source>
</reference>
<feature type="signal peptide" evidence="1">
    <location>
        <begin position="1"/>
        <end position="24"/>
    </location>
</feature>
<dbReference type="RefSeq" id="WP_141609758.1">
    <property type="nucleotide sequence ID" value="NZ_VIGC02000009.1"/>
</dbReference>
<organism evidence="2 3">
    <name type="scientific">Litorilinea aerophila</name>
    <dbReference type="NCBI Taxonomy" id="1204385"/>
    <lineage>
        <taxon>Bacteria</taxon>
        <taxon>Bacillati</taxon>
        <taxon>Chloroflexota</taxon>
        <taxon>Caldilineae</taxon>
        <taxon>Caldilineales</taxon>
        <taxon>Caldilineaceae</taxon>
        <taxon>Litorilinea</taxon>
    </lineage>
</organism>
<dbReference type="OrthoDB" id="5500612at2"/>
<protein>
    <recommendedName>
        <fullName evidence="4">Lamin tail domain-containing protein</fullName>
    </recommendedName>
</protein>
<keyword evidence="1" id="KW-0732">Signal</keyword>